<proteinExistence type="predicted"/>
<feature type="domain" description="O-GlcNAc transferase C-terminal" evidence="6">
    <location>
        <begin position="35"/>
        <end position="167"/>
    </location>
</feature>
<dbReference type="EMBL" id="AMRL01000068">
    <property type="protein sequence ID" value="EKE67162.1"/>
    <property type="molecule type" value="Genomic_DNA"/>
</dbReference>
<evidence type="ECO:0000256" key="3">
    <source>
        <dbReference type="ARBA" id="ARBA00022679"/>
    </source>
</evidence>
<evidence type="ECO:0000313" key="8">
    <source>
        <dbReference type="Proteomes" id="UP000006746"/>
    </source>
</evidence>
<dbReference type="Gene3D" id="3.40.50.2000">
    <property type="entry name" value="Glycogen Phosphorylase B"/>
    <property type="match status" value="1"/>
</dbReference>
<feature type="non-terminal residue" evidence="7">
    <location>
        <position position="1"/>
    </location>
</feature>
<protein>
    <submittedName>
        <fullName evidence="7">Putative O-linked N-acetylglucosamine transferase, SPINDLY family protein</fullName>
    </submittedName>
</protein>
<dbReference type="PANTHER" id="PTHR44835:SF1">
    <property type="entry name" value="PROTEIN O-GLCNAC TRANSFERASE"/>
    <property type="match status" value="1"/>
</dbReference>
<comment type="caution">
    <text evidence="7">The sequence shown here is derived from an EMBL/GenBank/DDBJ whole genome shotgun (WGS) entry which is preliminary data.</text>
</comment>
<keyword evidence="8" id="KW-1185">Reference proteome</keyword>
<keyword evidence="4" id="KW-0677">Repeat</keyword>
<keyword evidence="5" id="KW-0802">TPR repeat</keyword>
<dbReference type="PANTHER" id="PTHR44835">
    <property type="entry name" value="UDP-N-ACETYLGLUCOSAMINE--PEPTIDE N-ACETYLGLUCOSAMINYLTRANSFERASE SPINDLY-RELATED"/>
    <property type="match status" value="1"/>
</dbReference>
<evidence type="ECO:0000256" key="2">
    <source>
        <dbReference type="ARBA" id="ARBA00022676"/>
    </source>
</evidence>
<dbReference type="Gene3D" id="3.40.50.11380">
    <property type="match status" value="1"/>
</dbReference>
<gene>
    <name evidence="7" type="ORF">P24_18874</name>
</gene>
<name>K2IX37_9PROT</name>
<dbReference type="Pfam" id="PF13844">
    <property type="entry name" value="Glyco_transf_41"/>
    <property type="match status" value="1"/>
</dbReference>
<dbReference type="AlphaFoldDB" id="K2IX37"/>
<dbReference type="eggNOG" id="COG3914">
    <property type="taxonomic scope" value="Bacteria"/>
</dbReference>
<evidence type="ECO:0000313" key="7">
    <source>
        <dbReference type="EMBL" id="EKE67162.1"/>
    </source>
</evidence>
<dbReference type="InterPro" id="IPR029489">
    <property type="entry name" value="OGT/SEC/SPY_C"/>
</dbReference>
<dbReference type="GO" id="GO:0016757">
    <property type="term" value="F:glycosyltransferase activity"/>
    <property type="evidence" value="ECO:0007669"/>
    <property type="project" value="UniProtKB-KW"/>
</dbReference>
<dbReference type="STRING" id="1207063.P24_18874"/>
<accession>K2IX37</accession>
<evidence type="ECO:0000259" key="6">
    <source>
        <dbReference type="Pfam" id="PF13844"/>
    </source>
</evidence>
<feature type="non-terminal residue" evidence="7">
    <location>
        <position position="315"/>
    </location>
</feature>
<dbReference type="Proteomes" id="UP000006746">
    <property type="component" value="Unassembled WGS sequence"/>
</dbReference>
<evidence type="ECO:0000256" key="4">
    <source>
        <dbReference type="ARBA" id="ARBA00022737"/>
    </source>
</evidence>
<reference evidence="7 8" key="1">
    <citation type="journal article" date="2012" name="J. Bacteriol.">
        <title>Genome Sequence of Oceanibaculum indicum Type Strain P24.</title>
        <authorList>
            <person name="Lai Q."/>
            <person name="Shao Z."/>
        </authorList>
    </citation>
    <scope>NUCLEOTIDE SEQUENCE [LARGE SCALE GENOMIC DNA]</scope>
    <source>
        <strain evidence="7 8">P24</strain>
    </source>
</reference>
<organism evidence="7 8">
    <name type="scientific">Oceanibaculum indicum P24</name>
    <dbReference type="NCBI Taxonomy" id="1207063"/>
    <lineage>
        <taxon>Bacteria</taxon>
        <taxon>Pseudomonadati</taxon>
        <taxon>Pseudomonadota</taxon>
        <taxon>Alphaproteobacteria</taxon>
        <taxon>Rhodospirillales</taxon>
        <taxon>Oceanibaculaceae</taxon>
        <taxon>Oceanibaculum</taxon>
    </lineage>
</organism>
<comment type="pathway">
    <text evidence="1">Protein modification; protein glycosylation.</text>
</comment>
<sequence length="315" mass="35276">SYHPDLAAADIFAEFARWGDGQPEPSLVPHGNDRTPGRRLRVGFVSPDFRRHTSRFYFSALFEHHDREAIELIGYSNVQQPDEWTEKFRGWADGWREIRGLSDTEVAEQVRADGIDILIDGCNHMQDHRLGVFALKPAPVQATWLGAAWTTGLSAVDYVLFDPYMAPEGTLAREAIVRLPGCFIAYRPPEGTPEVAPLPAQRSGQVTFGYSGRTERLNHRVFRAWGEILSRLPEARLVLDFRAFADPKTQAYYRAVLGQYGVDVSRVEMRCSADIFKGLADIDILLDCFPHSGGTMLFDALWMGVPALTLAGRPP</sequence>
<evidence type="ECO:0000256" key="5">
    <source>
        <dbReference type="ARBA" id="ARBA00022803"/>
    </source>
</evidence>
<evidence type="ECO:0000256" key="1">
    <source>
        <dbReference type="ARBA" id="ARBA00004922"/>
    </source>
</evidence>
<keyword evidence="2" id="KW-0328">Glycosyltransferase</keyword>
<keyword evidence="3 7" id="KW-0808">Transferase</keyword>
<dbReference type="InterPro" id="IPR051939">
    <property type="entry name" value="Glycosyltr_41/O-GlcNAc_trsf"/>
</dbReference>